<feature type="compositionally biased region" description="Pro residues" evidence="8">
    <location>
        <begin position="32"/>
        <end position="41"/>
    </location>
</feature>
<dbReference type="GO" id="GO:0003729">
    <property type="term" value="F:mRNA binding"/>
    <property type="evidence" value="ECO:0007669"/>
    <property type="project" value="TreeGrafter"/>
</dbReference>
<evidence type="ECO:0000256" key="3">
    <source>
        <dbReference type="ARBA" id="ARBA00022980"/>
    </source>
</evidence>
<evidence type="ECO:0000256" key="4">
    <source>
        <dbReference type="ARBA" id="ARBA00023128"/>
    </source>
</evidence>
<dbReference type="CDD" id="cd00392">
    <property type="entry name" value="Ribosomal_L13"/>
    <property type="match status" value="1"/>
</dbReference>
<comment type="function">
    <text evidence="6">Component of the mitochondrial ribosome (mitoribosome), a dedicated translation machinery responsible for the synthesis of mitochondrial genome-encoded proteins, including at least some of the essential transmembrane subunits of the mitochondrial respiratory chain. The mitoribosomes are attached to the mitochondrial inner membrane and translation products are cotranslationally integrated into the membrane.</text>
</comment>
<reference evidence="9 10" key="1">
    <citation type="journal article" date="2018" name="Nat. Ecol. Evol.">
        <title>Pezizomycetes genomes reveal the molecular basis of ectomycorrhizal truffle lifestyle.</title>
        <authorList>
            <person name="Murat C."/>
            <person name="Payen T."/>
            <person name="Noel B."/>
            <person name="Kuo A."/>
            <person name="Morin E."/>
            <person name="Chen J."/>
            <person name="Kohler A."/>
            <person name="Krizsan K."/>
            <person name="Balestrini R."/>
            <person name="Da Silva C."/>
            <person name="Montanini B."/>
            <person name="Hainaut M."/>
            <person name="Levati E."/>
            <person name="Barry K.W."/>
            <person name="Belfiori B."/>
            <person name="Cichocki N."/>
            <person name="Clum A."/>
            <person name="Dockter R.B."/>
            <person name="Fauchery L."/>
            <person name="Guy J."/>
            <person name="Iotti M."/>
            <person name="Le Tacon F."/>
            <person name="Lindquist E.A."/>
            <person name="Lipzen A."/>
            <person name="Malagnac F."/>
            <person name="Mello A."/>
            <person name="Molinier V."/>
            <person name="Miyauchi S."/>
            <person name="Poulain J."/>
            <person name="Riccioni C."/>
            <person name="Rubini A."/>
            <person name="Sitrit Y."/>
            <person name="Splivallo R."/>
            <person name="Traeger S."/>
            <person name="Wang M."/>
            <person name="Zifcakova L."/>
            <person name="Wipf D."/>
            <person name="Zambonelli A."/>
            <person name="Paolocci F."/>
            <person name="Nowrousian M."/>
            <person name="Ottonello S."/>
            <person name="Baldrian P."/>
            <person name="Spatafora J.W."/>
            <person name="Henrissat B."/>
            <person name="Nagy L.G."/>
            <person name="Aury J.M."/>
            <person name="Wincker P."/>
            <person name="Grigoriev I.V."/>
            <person name="Bonfante P."/>
            <person name="Martin F.M."/>
        </authorList>
    </citation>
    <scope>NUCLEOTIDE SEQUENCE [LARGE SCALE GENOMIC DNA]</scope>
    <source>
        <strain evidence="9 10">120613-1</strain>
    </source>
</reference>
<evidence type="ECO:0000256" key="8">
    <source>
        <dbReference type="SAM" id="MobiDB-lite"/>
    </source>
</evidence>
<dbReference type="Gene3D" id="3.90.1180.10">
    <property type="entry name" value="Ribosomal protein L13"/>
    <property type="match status" value="1"/>
</dbReference>
<keyword evidence="5" id="KW-0687">Ribonucleoprotein</keyword>
<evidence type="ECO:0000256" key="6">
    <source>
        <dbReference type="ARBA" id="ARBA00037226"/>
    </source>
</evidence>
<dbReference type="EMBL" id="ML120401">
    <property type="protein sequence ID" value="RPA97853.1"/>
    <property type="molecule type" value="Genomic_DNA"/>
</dbReference>
<protein>
    <recommendedName>
        <fullName evidence="7">Large ribosomal subunit protein uL13m</fullName>
    </recommendedName>
</protein>
<accession>A0A3N4JI02</accession>
<dbReference type="InterPro" id="IPR005823">
    <property type="entry name" value="Ribosomal_uL13_bac-type"/>
</dbReference>
<dbReference type="AlphaFoldDB" id="A0A3N4JI02"/>
<keyword evidence="4" id="KW-0496">Mitochondrion</keyword>
<dbReference type="InterPro" id="IPR036899">
    <property type="entry name" value="Ribosomal_uL13_sf"/>
</dbReference>
<evidence type="ECO:0000256" key="7">
    <source>
        <dbReference type="ARBA" id="ARBA00068950"/>
    </source>
</evidence>
<sequence length="233" mass="26093">MLNNPIRRHPASPIGNSIFKQKTQTQTQPEKPSSPHPPLKPPDGIRTTTIPRQTMSINIGRTSLAYSRSWHLVDMGHDQRSFGRIATSIATTLMGKHKPTYDPSTDCGDYVVAVGCAYLKTTGDKRMKKKYYSHSTRPGHLQEITMDRMIRKFGGAEVLRRAVSGMLPKNRLRDIRLARLRAFEGFGHPYKENLVKLGGKHYVKPRPAAGYVSKTPVQDAINMEQSKSEAPVS</sequence>
<dbReference type="NCBIfam" id="TIGR01066">
    <property type="entry name" value="rplM_bact"/>
    <property type="match status" value="1"/>
</dbReference>
<dbReference type="GO" id="GO:0005762">
    <property type="term" value="C:mitochondrial large ribosomal subunit"/>
    <property type="evidence" value="ECO:0007669"/>
    <property type="project" value="TreeGrafter"/>
</dbReference>
<name>A0A3N4JI02_9PEZI</name>
<dbReference type="GO" id="GO:0017148">
    <property type="term" value="P:negative regulation of translation"/>
    <property type="evidence" value="ECO:0007669"/>
    <property type="project" value="TreeGrafter"/>
</dbReference>
<dbReference type="FunFam" id="3.90.1180.10:FF:000007">
    <property type="entry name" value="50S ribosomal protein L13"/>
    <property type="match status" value="1"/>
</dbReference>
<comment type="subcellular location">
    <subcellularLocation>
        <location evidence="1">Mitochondrion</location>
    </subcellularLocation>
</comment>
<evidence type="ECO:0000313" key="10">
    <source>
        <dbReference type="Proteomes" id="UP000276215"/>
    </source>
</evidence>
<feature type="region of interest" description="Disordered" evidence="8">
    <location>
        <begin position="1"/>
        <end position="49"/>
    </location>
</feature>
<dbReference type="Pfam" id="PF00572">
    <property type="entry name" value="Ribosomal_L13"/>
    <property type="match status" value="1"/>
</dbReference>
<organism evidence="9 10">
    <name type="scientific">Choiromyces venosus 120613-1</name>
    <dbReference type="NCBI Taxonomy" id="1336337"/>
    <lineage>
        <taxon>Eukaryota</taxon>
        <taxon>Fungi</taxon>
        <taxon>Dikarya</taxon>
        <taxon>Ascomycota</taxon>
        <taxon>Pezizomycotina</taxon>
        <taxon>Pezizomycetes</taxon>
        <taxon>Pezizales</taxon>
        <taxon>Tuberaceae</taxon>
        <taxon>Choiromyces</taxon>
    </lineage>
</organism>
<dbReference type="InterPro" id="IPR005822">
    <property type="entry name" value="Ribosomal_uL13"/>
</dbReference>
<dbReference type="OrthoDB" id="274622at2759"/>
<evidence type="ECO:0000256" key="5">
    <source>
        <dbReference type="ARBA" id="ARBA00023274"/>
    </source>
</evidence>
<keyword evidence="10" id="KW-1185">Reference proteome</keyword>
<keyword evidence="3 9" id="KW-0689">Ribosomal protein</keyword>
<proteinExistence type="inferred from homology"/>
<evidence type="ECO:0000256" key="1">
    <source>
        <dbReference type="ARBA" id="ARBA00004173"/>
    </source>
</evidence>
<evidence type="ECO:0000313" key="9">
    <source>
        <dbReference type="EMBL" id="RPA97853.1"/>
    </source>
</evidence>
<dbReference type="GO" id="GO:0006412">
    <property type="term" value="P:translation"/>
    <property type="evidence" value="ECO:0007669"/>
    <property type="project" value="InterPro"/>
</dbReference>
<dbReference type="PANTHER" id="PTHR11545">
    <property type="entry name" value="RIBOSOMAL PROTEIN L13"/>
    <property type="match status" value="1"/>
</dbReference>
<dbReference type="HAMAP" id="MF_01366">
    <property type="entry name" value="Ribosomal_uL13"/>
    <property type="match status" value="1"/>
</dbReference>
<dbReference type="PANTHER" id="PTHR11545:SF2">
    <property type="entry name" value="LARGE RIBOSOMAL SUBUNIT PROTEIN UL13M"/>
    <property type="match status" value="1"/>
</dbReference>
<dbReference type="GO" id="GO:0003735">
    <property type="term" value="F:structural constituent of ribosome"/>
    <property type="evidence" value="ECO:0007669"/>
    <property type="project" value="InterPro"/>
</dbReference>
<comment type="similarity">
    <text evidence="2">Belongs to the universal ribosomal protein uL13 family.</text>
</comment>
<feature type="compositionally biased region" description="Basic residues" evidence="8">
    <location>
        <begin position="1"/>
        <end position="10"/>
    </location>
</feature>
<dbReference type="Proteomes" id="UP000276215">
    <property type="component" value="Unassembled WGS sequence"/>
</dbReference>
<dbReference type="STRING" id="1336337.A0A3N4JI02"/>
<dbReference type="SUPFAM" id="SSF52161">
    <property type="entry name" value="Ribosomal protein L13"/>
    <property type="match status" value="1"/>
</dbReference>
<gene>
    <name evidence="9" type="ORF">L873DRAFT_1809331</name>
</gene>
<evidence type="ECO:0000256" key="2">
    <source>
        <dbReference type="ARBA" id="ARBA00006227"/>
    </source>
</evidence>
<feature type="compositionally biased region" description="Low complexity" evidence="8">
    <location>
        <begin position="20"/>
        <end position="31"/>
    </location>
</feature>